<feature type="transmembrane region" description="Helical" evidence="5">
    <location>
        <begin position="367"/>
        <end position="386"/>
    </location>
</feature>
<evidence type="ECO:0000256" key="2">
    <source>
        <dbReference type="ARBA" id="ARBA00022692"/>
    </source>
</evidence>
<evidence type="ECO:0000256" key="1">
    <source>
        <dbReference type="ARBA" id="ARBA00004141"/>
    </source>
</evidence>
<feature type="transmembrane region" description="Helical" evidence="5">
    <location>
        <begin position="313"/>
        <end position="336"/>
    </location>
</feature>
<feature type="domain" description="O-antigen ligase-related" evidence="6">
    <location>
        <begin position="196"/>
        <end position="329"/>
    </location>
</feature>
<keyword evidence="3 5" id="KW-1133">Transmembrane helix</keyword>
<evidence type="ECO:0000259" key="6">
    <source>
        <dbReference type="Pfam" id="PF04932"/>
    </source>
</evidence>
<evidence type="ECO:0000256" key="4">
    <source>
        <dbReference type="ARBA" id="ARBA00023136"/>
    </source>
</evidence>
<dbReference type="Pfam" id="PF04932">
    <property type="entry name" value="Wzy_C"/>
    <property type="match status" value="1"/>
</dbReference>
<dbReference type="PANTHER" id="PTHR37422:SF13">
    <property type="entry name" value="LIPOPOLYSACCHARIDE BIOSYNTHESIS PROTEIN PA4999-RELATED"/>
    <property type="match status" value="1"/>
</dbReference>
<feature type="transmembrane region" description="Helical" evidence="5">
    <location>
        <begin position="66"/>
        <end position="84"/>
    </location>
</feature>
<evidence type="ECO:0000313" key="7">
    <source>
        <dbReference type="EMBL" id="KKQ47112.1"/>
    </source>
</evidence>
<dbReference type="GO" id="GO:0016020">
    <property type="term" value="C:membrane"/>
    <property type="evidence" value="ECO:0007669"/>
    <property type="project" value="UniProtKB-SubCell"/>
</dbReference>
<dbReference type="AlphaFoldDB" id="A0A0G0HY10"/>
<dbReference type="Proteomes" id="UP000034366">
    <property type="component" value="Unassembled WGS sequence"/>
</dbReference>
<feature type="transmembrane region" description="Helical" evidence="5">
    <location>
        <begin position="274"/>
        <end position="293"/>
    </location>
</feature>
<keyword evidence="2 5" id="KW-0812">Transmembrane</keyword>
<dbReference type="PANTHER" id="PTHR37422">
    <property type="entry name" value="TEICHURONIC ACID BIOSYNTHESIS PROTEIN TUAE"/>
    <property type="match status" value="1"/>
</dbReference>
<sequence>MKILRVYACILFLSFCFLLPFGQLLRYETYLFSKYIVIHPVDVVVLLSLPYLLLSKKNSYFIHSNKLILVLIFSMIFSLNIFMVKDLMVGFLYLIRLISYFSFAHSIYYLSTGDKVKEKIITFLYLSITSFLIIGFVQYIYYFDLRDLYNIGWDDHYFRFVSTLFDPAYTALVLIIGLIILLEFNLPISKYLKYIFTVLFIISILLTFSRAGYLTLIGYFLIKYKKYVLKILLISVAIILFILILPKPKSSGVEIYRTFSIYSRLDNYYETFNIFKIHPLFGIGFNNICLYRVGYLNVDNIKSHSCSGSDSSILLLLASSGILGLVTFINVIFNFIKNPITNSYNRMLFYLIFITLINSLFNNSLFYNYLMGVYAIILGLAGPAFIPQRKE</sequence>
<feature type="transmembrane region" description="Helical" evidence="5">
    <location>
        <begin position="36"/>
        <end position="54"/>
    </location>
</feature>
<feature type="transmembrane region" description="Helical" evidence="5">
    <location>
        <begin position="161"/>
        <end position="182"/>
    </location>
</feature>
<feature type="transmembrane region" description="Helical" evidence="5">
    <location>
        <begin position="90"/>
        <end position="110"/>
    </location>
</feature>
<proteinExistence type="predicted"/>
<feature type="transmembrane region" description="Helical" evidence="5">
    <location>
        <begin position="122"/>
        <end position="141"/>
    </location>
</feature>
<protein>
    <recommendedName>
        <fullName evidence="6">O-antigen ligase-related domain-containing protein</fullName>
    </recommendedName>
</protein>
<comment type="subcellular location">
    <subcellularLocation>
        <location evidence="1">Membrane</location>
        <topology evidence="1">Multi-pass membrane protein</topology>
    </subcellularLocation>
</comment>
<keyword evidence="4 5" id="KW-0472">Membrane</keyword>
<gene>
    <name evidence="7" type="ORF">US67_C0059G0007</name>
</gene>
<evidence type="ECO:0000313" key="8">
    <source>
        <dbReference type="Proteomes" id="UP000034366"/>
    </source>
</evidence>
<comment type="caution">
    <text evidence="7">The sequence shown here is derived from an EMBL/GenBank/DDBJ whole genome shotgun (WGS) entry which is preliminary data.</text>
</comment>
<accession>A0A0G0HY10</accession>
<dbReference type="InterPro" id="IPR007016">
    <property type="entry name" value="O-antigen_ligase-rel_domated"/>
</dbReference>
<dbReference type="EMBL" id="LBTW01000059">
    <property type="protein sequence ID" value="KKQ47112.1"/>
    <property type="molecule type" value="Genomic_DNA"/>
</dbReference>
<feature type="transmembrane region" description="Helical" evidence="5">
    <location>
        <begin position="343"/>
        <end position="361"/>
    </location>
</feature>
<feature type="transmembrane region" description="Helical" evidence="5">
    <location>
        <begin position="194"/>
        <end position="221"/>
    </location>
</feature>
<evidence type="ECO:0000256" key="3">
    <source>
        <dbReference type="ARBA" id="ARBA00022989"/>
    </source>
</evidence>
<organism evidence="7 8">
    <name type="scientific">Candidatus Woesebacteria bacterium GW2011_GWD1_38_10</name>
    <dbReference type="NCBI Taxonomy" id="1618592"/>
    <lineage>
        <taxon>Bacteria</taxon>
        <taxon>Candidatus Woeseibacteriota</taxon>
    </lineage>
</organism>
<evidence type="ECO:0000256" key="5">
    <source>
        <dbReference type="SAM" id="Phobius"/>
    </source>
</evidence>
<dbReference type="InterPro" id="IPR051533">
    <property type="entry name" value="WaaL-like"/>
</dbReference>
<name>A0A0G0HY10_9BACT</name>
<feature type="transmembrane region" description="Helical" evidence="5">
    <location>
        <begin position="227"/>
        <end position="245"/>
    </location>
</feature>
<reference evidence="7 8" key="1">
    <citation type="journal article" date="2015" name="Nature">
        <title>rRNA introns, odd ribosomes, and small enigmatic genomes across a large radiation of phyla.</title>
        <authorList>
            <person name="Brown C.T."/>
            <person name="Hug L.A."/>
            <person name="Thomas B.C."/>
            <person name="Sharon I."/>
            <person name="Castelle C.J."/>
            <person name="Singh A."/>
            <person name="Wilkins M.J."/>
            <person name="Williams K.H."/>
            <person name="Banfield J.F."/>
        </authorList>
    </citation>
    <scope>NUCLEOTIDE SEQUENCE [LARGE SCALE GENOMIC DNA]</scope>
</reference>